<feature type="domain" description="Methyltransferase" evidence="1">
    <location>
        <begin position="118"/>
        <end position="214"/>
    </location>
</feature>
<comment type="caution">
    <text evidence="2">The sequence shown here is derived from an EMBL/GenBank/DDBJ whole genome shotgun (WGS) entry which is preliminary data.</text>
</comment>
<proteinExistence type="predicted"/>
<dbReference type="Pfam" id="PF13649">
    <property type="entry name" value="Methyltransf_25"/>
    <property type="match status" value="1"/>
</dbReference>
<gene>
    <name evidence="2" type="ORF">CJ255_18435</name>
</gene>
<protein>
    <submittedName>
        <fullName evidence="2">Methyltransferase type 11</fullName>
    </submittedName>
</protein>
<dbReference type="CDD" id="cd02440">
    <property type="entry name" value="AdoMet_MTases"/>
    <property type="match status" value="1"/>
</dbReference>
<evidence type="ECO:0000313" key="2">
    <source>
        <dbReference type="EMBL" id="PDW01583.1"/>
    </source>
</evidence>
<dbReference type="OrthoDB" id="9791837at2"/>
<reference evidence="3" key="1">
    <citation type="submission" date="2017-08" db="EMBL/GenBank/DDBJ databases">
        <authorList>
            <person name="Grouzdev D.S."/>
            <person name="Gaisin V.A."/>
            <person name="Rysina M.S."/>
            <person name="Gorlenko V.M."/>
        </authorList>
    </citation>
    <scope>NUCLEOTIDE SEQUENCE [LARGE SCALE GENOMIC DNA]</scope>
    <source>
        <strain evidence="3">Kir15-3F</strain>
    </source>
</reference>
<keyword evidence="3" id="KW-1185">Reference proteome</keyword>
<dbReference type="Gene3D" id="3.40.50.150">
    <property type="entry name" value="Vaccinia Virus protein VP39"/>
    <property type="match status" value="1"/>
</dbReference>
<dbReference type="Proteomes" id="UP000220527">
    <property type="component" value="Unassembled WGS sequence"/>
</dbReference>
<dbReference type="SUPFAM" id="SSF158997">
    <property type="entry name" value="Trm112p-like"/>
    <property type="match status" value="1"/>
</dbReference>
<dbReference type="GO" id="GO:0008168">
    <property type="term" value="F:methyltransferase activity"/>
    <property type="evidence" value="ECO:0007669"/>
    <property type="project" value="UniProtKB-KW"/>
</dbReference>
<dbReference type="GO" id="GO:0032259">
    <property type="term" value="P:methylation"/>
    <property type="evidence" value="ECO:0007669"/>
    <property type="project" value="UniProtKB-KW"/>
</dbReference>
<dbReference type="SUPFAM" id="SSF53335">
    <property type="entry name" value="S-adenosyl-L-methionine-dependent methyltransferases"/>
    <property type="match status" value="1"/>
</dbReference>
<sequence>MYPEALPYLHCPVEPTVPLRLMPGARYGKDGALHSGMLHCESCGRRYPIRAGIADLLPRQRLPDSATQLTNWLPITARLYERVWRPRALPLLSGAALDYDYELPLLTGLAHAPGGGLIVDVACSSGLYARALERARGSAAGHVIGVDHAMPMLRQAQRLAQAEGLRISFVRAKAQALPFAPGSASIVTMGGSLNEIGDSHAALAQLRRILAPKGRCFLMCLVASAQPSGRALQRLLSLGGLEFLPLASLNQRMLSLGLRLRAQWRYGIVTFSLYQS</sequence>
<dbReference type="PANTHER" id="PTHR43591:SF99">
    <property type="entry name" value="OS06G0646000 PROTEIN"/>
    <property type="match status" value="1"/>
</dbReference>
<dbReference type="InterPro" id="IPR041698">
    <property type="entry name" value="Methyltransf_25"/>
</dbReference>
<name>A0A2A6RF61_9CHLR</name>
<dbReference type="InterPro" id="IPR029063">
    <property type="entry name" value="SAM-dependent_MTases_sf"/>
</dbReference>
<dbReference type="PANTHER" id="PTHR43591">
    <property type="entry name" value="METHYLTRANSFERASE"/>
    <property type="match status" value="1"/>
</dbReference>
<evidence type="ECO:0000313" key="3">
    <source>
        <dbReference type="Proteomes" id="UP000220527"/>
    </source>
</evidence>
<evidence type="ECO:0000259" key="1">
    <source>
        <dbReference type="Pfam" id="PF13649"/>
    </source>
</evidence>
<dbReference type="AlphaFoldDB" id="A0A2A6RF61"/>
<keyword evidence="2" id="KW-0808">Transferase</keyword>
<accession>A0A2A6RF61</accession>
<organism evidence="2 3">
    <name type="scientific">Candidatus Viridilinea mediisalina</name>
    <dbReference type="NCBI Taxonomy" id="2024553"/>
    <lineage>
        <taxon>Bacteria</taxon>
        <taxon>Bacillati</taxon>
        <taxon>Chloroflexota</taxon>
        <taxon>Chloroflexia</taxon>
        <taxon>Chloroflexales</taxon>
        <taxon>Chloroflexineae</taxon>
        <taxon>Oscillochloridaceae</taxon>
        <taxon>Candidatus Viridilinea</taxon>
    </lineage>
</organism>
<dbReference type="Gene3D" id="2.20.25.10">
    <property type="match status" value="1"/>
</dbReference>
<dbReference type="EMBL" id="NQWI01000126">
    <property type="protein sequence ID" value="PDW01583.1"/>
    <property type="molecule type" value="Genomic_DNA"/>
</dbReference>
<keyword evidence="2" id="KW-0489">Methyltransferase</keyword>
<dbReference type="RefSeq" id="WP_097645562.1">
    <property type="nucleotide sequence ID" value="NZ_NQWI01000126.1"/>
</dbReference>